<proteinExistence type="predicted"/>
<dbReference type="AlphaFoldDB" id="A0A915HW53"/>
<sequence>MIEKMTNENEQERRESRHKNGNAAVQIACCVCPYKLKEILCMLKKSCAAIIEKSFTVVIPLVLGIFFPGLVHTLID</sequence>
<evidence type="ECO:0000313" key="4">
    <source>
        <dbReference type="WBParaSite" id="nRc.2.0.1.t05653-RA"/>
    </source>
</evidence>
<feature type="region of interest" description="Disordered" evidence="1">
    <location>
        <begin position="1"/>
        <end position="20"/>
    </location>
</feature>
<accession>A0A915HW53</accession>
<reference evidence="4" key="1">
    <citation type="submission" date="2022-11" db="UniProtKB">
        <authorList>
            <consortium name="WormBaseParasite"/>
        </authorList>
    </citation>
    <scope>IDENTIFICATION</scope>
</reference>
<dbReference type="Proteomes" id="UP000887565">
    <property type="component" value="Unplaced"/>
</dbReference>
<keyword evidence="2" id="KW-1133">Transmembrane helix</keyword>
<feature type="transmembrane region" description="Helical" evidence="2">
    <location>
        <begin position="54"/>
        <end position="75"/>
    </location>
</feature>
<evidence type="ECO:0000313" key="3">
    <source>
        <dbReference type="Proteomes" id="UP000887565"/>
    </source>
</evidence>
<name>A0A915HW53_ROMCU</name>
<dbReference type="WBParaSite" id="nRc.2.0.1.t05653-RA">
    <property type="protein sequence ID" value="nRc.2.0.1.t05653-RA"/>
    <property type="gene ID" value="nRc.2.0.1.g05653"/>
</dbReference>
<organism evidence="3 4">
    <name type="scientific">Romanomermis culicivorax</name>
    <name type="common">Nematode worm</name>
    <dbReference type="NCBI Taxonomy" id="13658"/>
    <lineage>
        <taxon>Eukaryota</taxon>
        <taxon>Metazoa</taxon>
        <taxon>Ecdysozoa</taxon>
        <taxon>Nematoda</taxon>
        <taxon>Enoplea</taxon>
        <taxon>Dorylaimia</taxon>
        <taxon>Mermithida</taxon>
        <taxon>Mermithoidea</taxon>
        <taxon>Mermithidae</taxon>
        <taxon>Romanomermis</taxon>
    </lineage>
</organism>
<keyword evidence="2" id="KW-0472">Membrane</keyword>
<evidence type="ECO:0000256" key="2">
    <source>
        <dbReference type="SAM" id="Phobius"/>
    </source>
</evidence>
<protein>
    <submittedName>
        <fullName evidence="4">Uncharacterized protein</fullName>
    </submittedName>
</protein>
<feature type="compositionally biased region" description="Basic and acidic residues" evidence="1">
    <location>
        <begin position="1"/>
        <end position="15"/>
    </location>
</feature>
<keyword evidence="2" id="KW-0812">Transmembrane</keyword>
<evidence type="ECO:0000256" key="1">
    <source>
        <dbReference type="SAM" id="MobiDB-lite"/>
    </source>
</evidence>
<keyword evidence="3" id="KW-1185">Reference proteome</keyword>